<comment type="caution">
    <text evidence="2">The sequence shown here is derived from an EMBL/GenBank/DDBJ whole genome shotgun (WGS) entry which is preliminary data.</text>
</comment>
<evidence type="ECO:0000313" key="2">
    <source>
        <dbReference type="EMBL" id="SFH86393.1"/>
    </source>
</evidence>
<gene>
    <name evidence="2" type="ORF">SAMN05216274_11846</name>
</gene>
<keyword evidence="1" id="KW-1133">Transmembrane helix</keyword>
<feature type="transmembrane region" description="Helical" evidence="1">
    <location>
        <begin position="114"/>
        <end position="134"/>
    </location>
</feature>
<proteinExistence type="predicted"/>
<organism evidence="2 3">
    <name type="scientific">Cryobacterium levicorallinum</name>
    <dbReference type="NCBI Taxonomy" id="995038"/>
    <lineage>
        <taxon>Bacteria</taxon>
        <taxon>Bacillati</taxon>
        <taxon>Actinomycetota</taxon>
        <taxon>Actinomycetes</taxon>
        <taxon>Micrococcales</taxon>
        <taxon>Microbacteriaceae</taxon>
        <taxon>Cryobacterium</taxon>
    </lineage>
</organism>
<keyword evidence="1" id="KW-0472">Membrane</keyword>
<accession>A0ABY1EHE3</accession>
<keyword evidence="3" id="KW-1185">Reference proteome</keyword>
<evidence type="ECO:0000256" key="1">
    <source>
        <dbReference type="SAM" id="Phobius"/>
    </source>
</evidence>
<dbReference type="RefSeq" id="WP_166787549.1">
    <property type="nucleotide sequence ID" value="NZ_BKAC01000025.1"/>
</dbReference>
<dbReference type="InterPro" id="IPR047928">
    <property type="entry name" value="Perm_prefix_1"/>
</dbReference>
<sequence length="135" mass="14752">MTEHSLHRFDPRAAAYPGAHEVEELEDHLREQIEDPLANGLDHDHDHAFLVAIKRLGNLDAISREFAREHSDRLGTQLVLVPDDADATRAPAWRELAVVRGIALGSGLAVKAGLTVYGVWAAVVLVIFAPVFGFA</sequence>
<dbReference type="NCBIfam" id="NF038403">
    <property type="entry name" value="perm_prefix_1"/>
    <property type="match status" value="1"/>
</dbReference>
<keyword evidence="1" id="KW-0812">Transmembrane</keyword>
<protein>
    <recommendedName>
        <fullName evidence="4">DUF2335 domain-containing protein</fullName>
    </recommendedName>
</protein>
<name>A0ABY1EHE3_9MICO</name>
<dbReference type="Proteomes" id="UP000199681">
    <property type="component" value="Unassembled WGS sequence"/>
</dbReference>
<reference evidence="2 3" key="1">
    <citation type="submission" date="2016-10" db="EMBL/GenBank/DDBJ databases">
        <authorList>
            <person name="Varghese N."/>
            <person name="Submissions S."/>
        </authorList>
    </citation>
    <scope>NUCLEOTIDE SEQUENCE [LARGE SCALE GENOMIC DNA]</scope>
    <source>
        <strain evidence="2 3">GMCC 1.11211</strain>
    </source>
</reference>
<dbReference type="EMBL" id="FOPW01000018">
    <property type="protein sequence ID" value="SFH86393.1"/>
    <property type="molecule type" value="Genomic_DNA"/>
</dbReference>
<evidence type="ECO:0000313" key="3">
    <source>
        <dbReference type="Proteomes" id="UP000199681"/>
    </source>
</evidence>
<evidence type="ECO:0008006" key="4">
    <source>
        <dbReference type="Google" id="ProtNLM"/>
    </source>
</evidence>